<dbReference type="SUPFAM" id="SSF48452">
    <property type="entry name" value="TPR-like"/>
    <property type="match status" value="2"/>
</dbReference>
<keyword evidence="3" id="KW-1185">Reference proteome</keyword>
<dbReference type="SUPFAM" id="SSF53756">
    <property type="entry name" value="UDP-Glycosyltransferase/glycogen phosphorylase"/>
    <property type="match status" value="1"/>
</dbReference>
<feature type="repeat" description="TPR" evidence="1">
    <location>
        <begin position="210"/>
        <end position="243"/>
    </location>
</feature>
<dbReference type="PROSITE" id="PS50293">
    <property type="entry name" value="TPR_REGION"/>
    <property type="match status" value="1"/>
</dbReference>
<dbReference type="InterPro" id="IPR011990">
    <property type="entry name" value="TPR-like_helical_dom_sf"/>
</dbReference>
<feature type="repeat" description="TPR" evidence="1">
    <location>
        <begin position="278"/>
        <end position="311"/>
    </location>
</feature>
<dbReference type="Gene3D" id="3.40.50.2000">
    <property type="entry name" value="Glycogen Phosphorylase B"/>
    <property type="match status" value="1"/>
</dbReference>
<proteinExistence type="predicted"/>
<dbReference type="Pfam" id="PF13374">
    <property type="entry name" value="TPR_10"/>
    <property type="match status" value="1"/>
</dbReference>
<organism evidence="2 3">
    <name type="scientific">Paraburkholderia tuberum</name>
    <dbReference type="NCBI Taxonomy" id="157910"/>
    <lineage>
        <taxon>Bacteria</taxon>
        <taxon>Pseudomonadati</taxon>
        <taxon>Pseudomonadota</taxon>
        <taxon>Betaproteobacteria</taxon>
        <taxon>Burkholderiales</taxon>
        <taxon>Burkholderiaceae</taxon>
        <taxon>Paraburkholderia</taxon>
    </lineage>
</organism>
<feature type="repeat" description="TPR" evidence="1">
    <location>
        <begin position="346"/>
        <end position="379"/>
    </location>
</feature>
<dbReference type="AlphaFoldDB" id="A0A1H1D9W7"/>
<name>A0A1H1D9W7_9BURK</name>
<keyword evidence="1" id="KW-0802">TPR repeat</keyword>
<evidence type="ECO:0000313" key="3">
    <source>
        <dbReference type="Proteomes" id="UP000199365"/>
    </source>
</evidence>
<dbReference type="Pfam" id="PF14559">
    <property type="entry name" value="TPR_19"/>
    <property type="match status" value="2"/>
</dbReference>
<dbReference type="InterPro" id="IPR052943">
    <property type="entry name" value="TMTC_O-mannosyl-trnsfr"/>
</dbReference>
<dbReference type="PANTHER" id="PTHR44809:SF1">
    <property type="entry name" value="PROTEIN O-MANNOSYL-TRANSFERASE TMTC1"/>
    <property type="match status" value="1"/>
</dbReference>
<dbReference type="InterPro" id="IPR019734">
    <property type="entry name" value="TPR_rpt"/>
</dbReference>
<evidence type="ECO:0000256" key="1">
    <source>
        <dbReference type="PROSITE-ProRule" id="PRU00339"/>
    </source>
</evidence>
<gene>
    <name evidence="2" type="ORF">SAMN05445850_1572</name>
</gene>
<dbReference type="Proteomes" id="UP000199365">
    <property type="component" value="Unassembled WGS sequence"/>
</dbReference>
<evidence type="ECO:0000313" key="2">
    <source>
        <dbReference type="EMBL" id="SDQ73224.1"/>
    </source>
</evidence>
<dbReference type="SMART" id="SM00028">
    <property type="entry name" value="TPR"/>
    <property type="match status" value="10"/>
</dbReference>
<accession>A0A1H1D9W7</accession>
<dbReference type="PROSITE" id="PS50005">
    <property type="entry name" value="TPR"/>
    <property type="match status" value="8"/>
</dbReference>
<protein>
    <submittedName>
        <fullName evidence="2">Tfp pilus assembly protein PilF</fullName>
    </submittedName>
</protein>
<dbReference type="Pfam" id="PF13432">
    <property type="entry name" value="TPR_16"/>
    <property type="match status" value="3"/>
</dbReference>
<feature type="repeat" description="TPR" evidence="1">
    <location>
        <begin position="176"/>
        <end position="209"/>
    </location>
</feature>
<reference evidence="3" key="1">
    <citation type="submission" date="2016-10" db="EMBL/GenBank/DDBJ databases">
        <authorList>
            <person name="Varghese N."/>
            <person name="Submissions S."/>
        </authorList>
    </citation>
    <scope>NUCLEOTIDE SEQUENCE [LARGE SCALE GENOMIC DNA]</scope>
    <source>
        <strain evidence="3">DUS833</strain>
    </source>
</reference>
<feature type="repeat" description="TPR" evidence="1">
    <location>
        <begin position="244"/>
        <end position="277"/>
    </location>
</feature>
<feature type="repeat" description="TPR" evidence="1">
    <location>
        <begin position="142"/>
        <end position="175"/>
    </location>
</feature>
<feature type="repeat" description="TPR" evidence="1">
    <location>
        <begin position="414"/>
        <end position="447"/>
    </location>
</feature>
<dbReference type="STRING" id="157910.SAMN05445850_1572"/>
<dbReference type="Gene3D" id="1.25.40.10">
    <property type="entry name" value="Tetratricopeptide repeat domain"/>
    <property type="match status" value="5"/>
</dbReference>
<feature type="repeat" description="TPR" evidence="1">
    <location>
        <begin position="312"/>
        <end position="345"/>
    </location>
</feature>
<sequence>MLIEHPIALDLHPALRLRKTKPSQHVIGRIEPSCQLNSGRHRACACLKLRIHSPSTTTVTATSPLAPTRQHILSEATALGATGQFADALALLAPLVGAKATPEDAEHADALNLAAMCATGVGQPAQAQALWLRCIQAKPDFADAYLGLGAMLATLNQLAEAEAVYGRLAAIRPDDADVHSNRGIVLHRLGRHDAAQAAYRVALALRPDHVDANYNLGIVLHEQRRLDEAEAAYRTALAVNPQFAKANNNLGNLLRERGRIEEAEEAYRQALLAHPQYPEALNNLGALYRALGRLREAELACRLALQIRPAYADALNNLGCVLTELKRLPEAESAYRQTLALRPAFAEAHYNLGCVLHALDQLVDAECAYREALRLAPNRVEAANNLGCTLLAQARLPEALAAFRHALTLRADIAETHFNIGSIVKELGDPEQAEAAYRGALALRPDYGDAKFRLATLLISMGRFEEGFLLYECRYEMAGFAHHATQSMLRCPRWRGEPLAGKSLLVWQEDGLGDMLQFGRYLRLLKAQGAAHVAFACMAPLQRLFADVDGVDAVLSHDDASARAGDFDCWISALSAPLYLGTTLYTIPPPLCITLAPSRVEHWRARLAVLGAGHRVGLVWKGNPKHHNDVHRSLPLLNTLAPLWSLPGVKFVSLQKGAGEDEALSFPASLPILPLGADLEDFTDTAAVISQLDLLICVDTSTAHLAASLGKPCWVLLPARDVDWRWMHGRDDSPWYPDTVRLFRRGLDEPWVAVAERVRQVCAAWFGV</sequence>
<dbReference type="PANTHER" id="PTHR44809">
    <property type="match status" value="1"/>
</dbReference>
<dbReference type="EMBL" id="FNKX01000001">
    <property type="protein sequence ID" value="SDQ73224.1"/>
    <property type="molecule type" value="Genomic_DNA"/>
</dbReference>